<evidence type="ECO:0000256" key="1">
    <source>
        <dbReference type="ARBA" id="ARBA00010617"/>
    </source>
</evidence>
<dbReference type="GO" id="GO:0016705">
    <property type="term" value="F:oxidoreductase activity, acting on paired donors, with incorporation or reduction of molecular oxygen"/>
    <property type="evidence" value="ECO:0007669"/>
    <property type="project" value="InterPro"/>
</dbReference>
<dbReference type="SUPFAM" id="SSF48264">
    <property type="entry name" value="Cytochrome P450"/>
    <property type="match status" value="1"/>
</dbReference>
<proteinExistence type="inferred from homology"/>
<sequence>SSFTNSVTCRAVVGAPAVGEGTAGEIAELVARSSTALGAFRVASFFPSLGWLDKLIGTDAKVLELAKIWRDVINKMVEKAAHRRHGKEEGGGGFLGALLSLQTEANAATGFVPSMDEIHGILMSLIMAGTDTSYL</sequence>
<keyword evidence="3" id="KW-0408">Iron</keyword>
<protein>
    <submittedName>
        <fullName evidence="4">Cytochrome P450 71A9</fullName>
    </submittedName>
</protein>
<dbReference type="GO" id="GO:0004497">
    <property type="term" value="F:monooxygenase activity"/>
    <property type="evidence" value="ECO:0007669"/>
    <property type="project" value="InterPro"/>
</dbReference>
<accession>A0A1D1Y802</accession>
<dbReference type="PANTHER" id="PTHR47955">
    <property type="entry name" value="CYTOCHROME P450 FAMILY 71 PROTEIN"/>
    <property type="match status" value="1"/>
</dbReference>
<gene>
    <name evidence="4" type="primary">CYP71A9_14</name>
    <name evidence="4" type="ORF">g.109307</name>
</gene>
<feature type="non-terminal residue" evidence="4">
    <location>
        <position position="1"/>
    </location>
</feature>
<name>A0A1D1Y802_9ARAE</name>
<dbReference type="AlphaFoldDB" id="A0A1D1Y802"/>
<dbReference type="GO" id="GO:0005506">
    <property type="term" value="F:iron ion binding"/>
    <property type="evidence" value="ECO:0007669"/>
    <property type="project" value="InterPro"/>
</dbReference>
<evidence type="ECO:0000313" key="4">
    <source>
        <dbReference type="EMBL" id="JAT50762.1"/>
    </source>
</evidence>
<keyword evidence="2" id="KW-0479">Metal-binding</keyword>
<feature type="non-terminal residue" evidence="4">
    <location>
        <position position="135"/>
    </location>
</feature>
<evidence type="ECO:0000256" key="2">
    <source>
        <dbReference type="ARBA" id="ARBA00022723"/>
    </source>
</evidence>
<reference evidence="4" key="1">
    <citation type="submission" date="2015-07" db="EMBL/GenBank/DDBJ databases">
        <title>Transcriptome Assembly of Anthurium amnicola.</title>
        <authorList>
            <person name="Suzuki J."/>
        </authorList>
    </citation>
    <scope>NUCLEOTIDE SEQUENCE</scope>
</reference>
<dbReference type="GO" id="GO:0020037">
    <property type="term" value="F:heme binding"/>
    <property type="evidence" value="ECO:0007669"/>
    <property type="project" value="InterPro"/>
</dbReference>
<organism evidence="4">
    <name type="scientific">Anthurium amnicola</name>
    <dbReference type="NCBI Taxonomy" id="1678845"/>
    <lineage>
        <taxon>Eukaryota</taxon>
        <taxon>Viridiplantae</taxon>
        <taxon>Streptophyta</taxon>
        <taxon>Embryophyta</taxon>
        <taxon>Tracheophyta</taxon>
        <taxon>Spermatophyta</taxon>
        <taxon>Magnoliopsida</taxon>
        <taxon>Liliopsida</taxon>
        <taxon>Araceae</taxon>
        <taxon>Pothoideae</taxon>
        <taxon>Potheae</taxon>
        <taxon>Anthurium</taxon>
    </lineage>
</organism>
<comment type="similarity">
    <text evidence="1">Belongs to the cytochrome P450 family.</text>
</comment>
<evidence type="ECO:0000256" key="3">
    <source>
        <dbReference type="ARBA" id="ARBA00023004"/>
    </source>
</evidence>
<dbReference type="Gene3D" id="1.10.630.10">
    <property type="entry name" value="Cytochrome P450"/>
    <property type="match status" value="1"/>
</dbReference>
<dbReference type="EMBL" id="GDJX01017174">
    <property type="protein sequence ID" value="JAT50762.1"/>
    <property type="molecule type" value="Transcribed_RNA"/>
</dbReference>
<dbReference type="InterPro" id="IPR036396">
    <property type="entry name" value="Cyt_P450_sf"/>
</dbReference>